<sequence length="583" mass="66252">MDSDRRKLRRTWITFFGRYGRLLPIQARSVPVVLTGKNAIIISSTASGKTEAVIAPLIERHLKEAWGGMNGITILYISPTKALVNDMHDRLKEQMDELGVSVSLKTGDTPRFNPAKSPDVLITTPESFDSMICRHPGSFKKIKAVILDEIHLIDNTYRGDQLRILLKRLRHLSERDFNVYALSATIASPEEVGSRYLGDFEVITDSDKREIEYTLVESAEELYGCVKRENIRKLLIFCNKRATVEGFSRECMDLWGHSRVVVHHGSLSRSIRGEAESFMKDAQYGVCVATMTLEIGIDIGDIDAIVLAEVPWSISSLLQRIGRGSRRMKRNRVFAMYGSADEQMLLERMFHVAMAGYLEPVDYLHDPSVVVQQVFSSLYASPCGLTDFHLLNLFEGFCPEDELRDILSHLAKSEWIEKWNEKWRATTRLMDLGAKGEIHSNIPSNKVVAVIDISSRQTIGEVQYPVDEIFVLGGRVWRIVRESFERLYVKPAKGGIATAKFKKHTSEGAFSYLLPAYLVKSESKKWYTQDLSDMGQGYDVEGTVEKYSDIHTFRPPHPPKLPRRYVMKVPDQRIQTGFTTFSR</sequence>
<comment type="caution">
    <text evidence="1">The sequence shown here is derived from an EMBL/GenBank/DDBJ whole genome shotgun (WGS) entry which is preliminary data.</text>
</comment>
<reference evidence="1" key="1">
    <citation type="submission" date="2018-01" db="EMBL/GenBank/DDBJ databases">
        <authorList>
            <person name="Krukenberg V."/>
        </authorList>
    </citation>
    <scope>NUCLEOTIDE SEQUENCE</scope>
    <source>
        <strain evidence="1">E20ANME2</strain>
    </source>
</reference>
<accession>A0AC61L792</accession>
<organism evidence="1 2">
    <name type="scientific">Candidatus Methanogaster sp</name>
    <dbReference type="NCBI Taxonomy" id="3386292"/>
    <lineage>
        <taxon>Archaea</taxon>
        <taxon>Methanobacteriati</taxon>
        <taxon>Methanobacteriota</taxon>
        <taxon>Stenosarchaea group</taxon>
        <taxon>Methanomicrobia</taxon>
        <taxon>Methanosarcinales</taxon>
        <taxon>ANME-2 cluster</taxon>
        <taxon>Candidatus Methanogasteraceae</taxon>
        <taxon>Candidatus Methanogaster</taxon>
    </lineage>
</organism>
<dbReference type="EMBL" id="PQXF01000001">
    <property type="protein sequence ID" value="PXF62182.1"/>
    <property type="molecule type" value="Genomic_DNA"/>
</dbReference>
<gene>
    <name evidence="1" type="ORF">C4B59_00795</name>
</gene>
<protein>
    <submittedName>
        <fullName evidence="1">Uncharacterized protein</fullName>
    </submittedName>
</protein>
<evidence type="ECO:0000313" key="2">
    <source>
        <dbReference type="Proteomes" id="UP000248329"/>
    </source>
</evidence>
<dbReference type="Proteomes" id="UP000248329">
    <property type="component" value="Unassembled WGS sequence"/>
</dbReference>
<proteinExistence type="predicted"/>
<evidence type="ECO:0000313" key="1">
    <source>
        <dbReference type="EMBL" id="PXF62182.1"/>
    </source>
</evidence>
<name>A0AC61L792_9EURY</name>